<accession>A0A0L8GPP6</accession>
<dbReference type="EMBL" id="KQ420882">
    <property type="protein sequence ID" value="KOF79026.1"/>
    <property type="molecule type" value="Genomic_DNA"/>
</dbReference>
<reference evidence="1" key="1">
    <citation type="submission" date="2015-07" db="EMBL/GenBank/DDBJ databases">
        <title>MeaNS - Measles Nucleotide Surveillance Program.</title>
        <authorList>
            <person name="Tran T."/>
            <person name="Druce J."/>
        </authorList>
    </citation>
    <scope>NUCLEOTIDE SEQUENCE</scope>
    <source>
        <strain evidence="1">UCB-OBI-ISO-001</strain>
        <tissue evidence="1">Gonad</tissue>
    </source>
</reference>
<protein>
    <submittedName>
        <fullName evidence="1">Uncharacterized protein</fullName>
    </submittedName>
</protein>
<name>A0A0L8GPP6_OCTBM</name>
<organism evidence="1">
    <name type="scientific">Octopus bimaculoides</name>
    <name type="common">California two-spotted octopus</name>
    <dbReference type="NCBI Taxonomy" id="37653"/>
    <lineage>
        <taxon>Eukaryota</taxon>
        <taxon>Metazoa</taxon>
        <taxon>Spiralia</taxon>
        <taxon>Lophotrochozoa</taxon>
        <taxon>Mollusca</taxon>
        <taxon>Cephalopoda</taxon>
        <taxon>Coleoidea</taxon>
        <taxon>Octopodiformes</taxon>
        <taxon>Octopoda</taxon>
        <taxon>Incirrata</taxon>
        <taxon>Octopodidae</taxon>
        <taxon>Octopus</taxon>
    </lineage>
</organism>
<proteinExistence type="predicted"/>
<sequence>MMSCMESAASGCGDEVNKIFDQVRSSIADLGCPMSSNVPKLYARSSVISGAFIAAIALKKLLL</sequence>
<evidence type="ECO:0000313" key="1">
    <source>
        <dbReference type="EMBL" id="KOF79026.1"/>
    </source>
</evidence>
<dbReference type="AlphaFoldDB" id="A0A0L8GPP6"/>
<gene>
    <name evidence="1" type="ORF">OCBIM_22030005mg</name>
</gene>